<reference evidence="4 5" key="1">
    <citation type="submission" date="2024-02" db="EMBL/GenBank/DDBJ databases">
        <authorList>
            <person name="Vignale AGUSTIN F."/>
            <person name="Sosa J E."/>
            <person name="Modenutti C."/>
        </authorList>
    </citation>
    <scope>NUCLEOTIDE SEQUENCE [LARGE SCALE GENOMIC DNA]</scope>
</reference>
<feature type="region of interest" description="Disordered" evidence="3">
    <location>
        <begin position="94"/>
        <end position="168"/>
    </location>
</feature>
<keyword evidence="5" id="KW-1185">Reference proteome</keyword>
<sequence>MSILPSQNLASTSSSSSQVASQHHSSDHGFVFLQSQPELSFPTKLRPLDLFESPSPSRRPTISQEQWLRLQMILLDLPKRYYLLTSSMSMNAVNESGRQNGKESLTHPNGGTNSLCEDVGHAGAASAQHRRKSGRTIALPRGQLTAGSTSYKGSTAPPRAPPPRRQLKRKPYNKDLFLQANYKFVVLDSGDYAPELMDPDKMLQWEDIICVKYSTPFAVQCPICLESPLCPQITSCGHILFPMHSAVLSDG</sequence>
<name>A0ABC8UXS8_9AQUA</name>
<organism evidence="4 5">
    <name type="scientific">Ilex paraguariensis</name>
    <name type="common">yerba mate</name>
    <dbReference type="NCBI Taxonomy" id="185542"/>
    <lineage>
        <taxon>Eukaryota</taxon>
        <taxon>Viridiplantae</taxon>
        <taxon>Streptophyta</taxon>
        <taxon>Embryophyta</taxon>
        <taxon>Tracheophyta</taxon>
        <taxon>Spermatophyta</taxon>
        <taxon>Magnoliopsida</taxon>
        <taxon>eudicotyledons</taxon>
        <taxon>Gunneridae</taxon>
        <taxon>Pentapetalae</taxon>
        <taxon>asterids</taxon>
        <taxon>campanulids</taxon>
        <taxon>Aquifoliales</taxon>
        <taxon>Aquifoliaceae</taxon>
        <taxon>Ilex</taxon>
    </lineage>
</organism>
<evidence type="ECO:0000256" key="1">
    <source>
        <dbReference type="ARBA" id="ARBA00004496"/>
    </source>
</evidence>
<dbReference type="InterPro" id="IPR039739">
    <property type="entry name" value="MAG2/RNF10"/>
</dbReference>
<evidence type="ECO:0000313" key="5">
    <source>
        <dbReference type="Proteomes" id="UP001642360"/>
    </source>
</evidence>
<comment type="caution">
    <text evidence="4">The sequence shown here is derived from an EMBL/GenBank/DDBJ whole genome shotgun (WGS) entry which is preliminary data.</text>
</comment>
<feature type="compositionally biased region" description="Low complexity" evidence="3">
    <location>
        <begin position="10"/>
        <end position="21"/>
    </location>
</feature>
<dbReference type="PANTHER" id="PTHR12983:SF9">
    <property type="entry name" value="E3 UBIQUITIN-PROTEIN LIGASE RNF10"/>
    <property type="match status" value="1"/>
</dbReference>
<proteinExistence type="predicted"/>
<feature type="compositionally biased region" description="Polar residues" evidence="3">
    <location>
        <begin position="106"/>
        <end position="115"/>
    </location>
</feature>
<evidence type="ECO:0000256" key="2">
    <source>
        <dbReference type="ARBA" id="ARBA00022490"/>
    </source>
</evidence>
<dbReference type="SUPFAM" id="SSF57850">
    <property type="entry name" value="RING/U-box"/>
    <property type="match status" value="1"/>
</dbReference>
<dbReference type="PANTHER" id="PTHR12983">
    <property type="entry name" value="RING FINGER 10 FAMILY MEMBER"/>
    <property type="match status" value="1"/>
</dbReference>
<evidence type="ECO:0000256" key="3">
    <source>
        <dbReference type="SAM" id="MobiDB-lite"/>
    </source>
</evidence>
<dbReference type="Proteomes" id="UP001642360">
    <property type="component" value="Unassembled WGS sequence"/>
</dbReference>
<dbReference type="EMBL" id="CAUOFW020009474">
    <property type="protein sequence ID" value="CAK9185893.1"/>
    <property type="molecule type" value="Genomic_DNA"/>
</dbReference>
<dbReference type="GO" id="GO:0005737">
    <property type="term" value="C:cytoplasm"/>
    <property type="evidence" value="ECO:0007669"/>
    <property type="project" value="UniProtKB-SubCell"/>
</dbReference>
<gene>
    <name evidence="4" type="ORF">ILEXP_LOCUS56340</name>
</gene>
<accession>A0ABC8UXS8</accession>
<comment type="subcellular location">
    <subcellularLocation>
        <location evidence="1">Cytoplasm</location>
    </subcellularLocation>
</comment>
<protein>
    <submittedName>
        <fullName evidence="4">Uncharacterized protein</fullName>
    </submittedName>
</protein>
<keyword evidence="2" id="KW-0963">Cytoplasm</keyword>
<evidence type="ECO:0000313" key="4">
    <source>
        <dbReference type="EMBL" id="CAK9185893.1"/>
    </source>
</evidence>
<dbReference type="AlphaFoldDB" id="A0ABC8UXS8"/>
<feature type="region of interest" description="Disordered" evidence="3">
    <location>
        <begin position="1"/>
        <end position="21"/>
    </location>
</feature>